<keyword evidence="3" id="KW-1185">Reference proteome</keyword>
<dbReference type="PANTHER" id="PTHR40468">
    <property type="entry name" value="YALI0A15257P"/>
    <property type="match status" value="1"/>
</dbReference>
<gene>
    <name evidence="2" type="ORF">WICMUC_000211</name>
</gene>
<accession>A0A9P8Q0N0</accession>
<evidence type="ECO:0000313" key="3">
    <source>
        <dbReference type="Proteomes" id="UP000769528"/>
    </source>
</evidence>
<evidence type="ECO:0000313" key="2">
    <source>
        <dbReference type="EMBL" id="KAH3680654.1"/>
    </source>
</evidence>
<feature type="compositionally biased region" description="Polar residues" evidence="1">
    <location>
        <begin position="270"/>
        <end position="279"/>
    </location>
</feature>
<dbReference type="AlphaFoldDB" id="A0A9P8Q0N0"/>
<name>A0A9P8Q0N0_9ASCO</name>
<dbReference type="EMBL" id="JAEUBF010000076">
    <property type="protein sequence ID" value="KAH3680654.1"/>
    <property type="molecule type" value="Genomic_DNA"/>
</dbReference>
<dbReference type="OrthoDB" id="2163387at2759"/>
<organism evidence="2 3">
    <name type="scientific">Wickerhamomyces mucosus</name>
    <dbReference type="NCBI Taxonomy" id="1378264"/>
    <lineage>
        <taxon>Eukaryota</taxon>
        <taxon>Fungi</taxon>
        <taxon>Dikarya</taxon>
        <taxon>Ascomycota</taxon>
        <taxon>Saccharomycotina</taxon>
        <taxon>Saccharomycetes</taxon>
        <taxon>Phaffomycetales</taxon>
        <taxon>Wickerhamomycetaceae</taxon>
        <taxon>Wickerhamomyces</taxon>
    </lineage>
</organism>
<comment type="caution">
    <text evidence="2">The sequence shown here is derived from an EMBL/GenBank/DDBJ whole genome shotgun (WGS) entry which is preliminary data.</text>
</comment>
<feature type="compositionally biased region" description="Low complexity" evidence="1">
    <location>
        <begin position="211"/>
        <end position="240"/>
    </location>
</feature>
<dbReference type="PANTHER" id="PTHR40468:SF1">
    <property type="entry name" value="TOPOISOMERASE I DAMAGE AFFECTED PROTEIN 11"/>
    <property type="match status" value="1"/>
</dbReference>
<sequence length="310" mass="34811">MLKQQEDLVAESILKKVEIAKITRQLKNRLSKTNLNKLNKSNNTNNNNNSNISKLSTTNKLNTKRSIDSINSNHSSQNSIIQFDNKTYNQLDESPLKKQQFPPSSPIYQPNDDDSNNAITNDQQQFTIPKTPPQQKIHLNTDLLLSSISTNKTQININSSSPMIKPQINNVNTNTNLLSTPKRSIITSDLNDEGADLLMFLATSPSPIQYSKTPSTPSTKSKLTNGNIGNNNNNSSNNSKINLIHNQPSTPMRNLLKTPGFNMNDYVNLFTPSPSQHFTQQQQQQQQQQLLLQKQQNGKSQDINGKLIKF</sequence>
<feature type="region of interest" description="Disordered" evidence="1">
    <location>
        <begin position="270"/>
        <end position="310"/>
    </location>
</feature>
<feature type="compositionally biased region" description="Low complexity" evidence="1">
    <location>
        <begin position="280"/>
        <end position="296"/>
    </location>
</feature>
<feature type="region of interest" description="Disordered" evidence="1">
    <location>
        <begin position="207"/>
        <end position="240"/>
    </location>
</feature>
<protein>
    <submittedName>
        <fullName evidence="2">Uncharacterized protein</fullName>
    </submittedName>
</protein>
<proteinExistence type="predicted"/>
<reference evidence="2" key="1">
    <citation type="journal article" date="2021" name="Open Biol.">
        <title>Shared evolutionary footprints suggest mitochondrial oxidative damage underlies multiple complex I losses in fungi.</title>
        <authorList>
            <person name="Schikora-Tamarit M.A."/>
            <person name="Marcet-Houben M."/>
            <person name="Nosek J."/>
            <person name="Gabaldon T."/>
        </authorList>
    </citation>
    <scope>NUCLEOTIDE SEQUENCE</scope>
    <source>
        <strain evidence="2">CBS6341</strain>
    </source>
</reference>
<feature type="region of interest" description="Disordered" evidence="1">
    <location>
        <begin position="33"/>
        <end position="60"/>
    </location>
</feature>
<dbReference type="Proteomes" id="UP000769528">
    <property type="component" value="Unassembled WGS sequence"/>
</dbReference>
<reference evidence="2" key="2">
    <citation type="submission" date="2021-01" db="EMBL/GenBank/DDBJ databases">
        <authorList>
            <person name="Schikora-Tamarit M.A."/>
        </authorList>
    </citation>
    <scope>NUCLEOTIDE SEQUENCE</scope>
    <source>
        <strain evidence="2">CBS6341</strain>
    </source>
</reference>
<evidence type="ECO:0000256" key="1">
    <source>
        <dbReference type="SAM" id="MobiDB-lite"/>
    </source>
</evidence>
<feature type="region of interest" description="Disordered" evidence="1">
    <location>
        <begin position="95"/>
        <end position="119"/>
    </location>
</feature>